<dbReference type="EMBL" id="MU842874">
    <property type="protein sequence ID" value="KAK2028742.1"/>
    <property type="molecule type" value="Genomic_DNA"/>
</dbReference>
<feature type="transmembrane region" description="Helical" evidence="1">
    <location>
        <begin position="68"/>
        <end position="88"/>
    </location>
</feature>
<keyword evidence="1" id="KW-0472">Membrane</keyword>
<keyword evidence="3" id="KW-1185">Reference proteome</keyword>
<dbReference type="AlphaFoldDB" id="A0AAD9HI56"/>
<organism evidence="2 3">
    <name type="scientific">Colletotrichum zoysiae</name>
    <dbReference type="NCBI Taxonomy" id="1216348"/>
    <lineage>
        <taxon>Eukaryota</taxon>
        <taxon>Fungi</taxon>
        <taxon>Dikarya</taxon>
        <taxon>Ascomycota</taxon>
        <taxon>Pezizomycotina</taxon>
        <taxon>Sordariomycetes</taxon>
        <taxon>Hypocreomycetidae</taxon>
        <taxon>Glomerellales</taxon>
        <taxon>Glomerellaceae</taxon>
        <taxon>Colletotrichum</taxon>
        <taxon>Colletotrichum graminicola species complex</taxon>
    </lineage>
</organism>
<keyword evidence="1" id="KW-0812">Transmembrane</keyword>
<evidence type="ECO:0000313" key="2">
    <source>
        <dbReference type="EMBL" id="KAK2028742.1"/>
    </source>
</evidence>
<gene>
    <name evidence="2" type="ORF">LX32DRAFT_639808</name>
</gene>
<dbReference type="Proteomes" id="UP001232148">
    <property type="component" value="Unassembled WGS sequence"/>
</dbReference>
<name>A0AAD9HI56_9PEZI</name>
<accession>A0AAD9HI56</accession>
<keyword evidence="1" id="KW-1133">Transmembrane helix</keyword>
<evidence type="ECO:0000313" key="3">
    <source>
        <dbReference type="Proteomes" id="UP001232148"/>
    </source>
</evidence>
<comment type="caution">
    <text evidence="2">The sequence shown here is derived from an EMBL/GenBank/DDBJ whole genome shotgun (WGS) entry which is preliminary data.</text>
</comment>
<protein>
    <submittedName>
        <fullName evidence="2">Uncharacterized protein</fullName>
    </submittedName>
</protein>
<sequence>MYPPCFLHRDIAHDAFVLGFWFTPQLDGPGLHACFRKPISPQAEQRHSQAGRQAAFPKSWADRVWYGMAWHGMVGITYGYSVCLSLFVRPPNGRRRFSVRPLSEYWRY</sequence>
<proteinExistence type="predicted"/>
<reference evidence="2" key="1">
    <citation type="submission" date="2021-06" db="EMBL/GenBank/DDBJ databases">
        <title>Comparative genomics, transcriptomics and evolutionary studies reveal genomic signatures of adaptation to plant cell wall in hemibiotrophic fungi.</title>
        <authorList>
            <consortium name="DOE Joint Genome Institute"/>
            <person name="Baroncelli R."/>
            <person name="Diaz J.F."/>
            <person name="Benocci T."/>
            <person name="Peng M."/>
            <person name="Battaglia E."/>
            <person name="Haridas S."/>
            <person name="Andreopoulos W."/>
            <person name="Labutti K."/>
            <person name="Pangilinan J."/>
            <person name="Floch G.L."/>
            <person name="Makela M.R."/>
            <person name="Henrissat B."/>
            <person name="Grigoriev I.V."/>
            <person name="Crouch J.A."/>
            <person name="De Vries R.P."/>
            <person name="Sukno S.A."/>
            <person name="Thon M.R."/>
        </authorList>
    </citation>
    <scope>NUCLEOTIDE SEQUENCE</scope>
    <source>
        <strain evidence="2">MAFF235873</strain>
    </source>
</reference>
<evidence type="ECO:0000256" key="1">
    <source>
        <dbReference type="SAM" id="Phobius"/>
    </source>
</evidence>